<keyword evidence="1" id="KW-0346">Stress response</keyword>
<dbReference type="PANTHER" id="PTHR11527">
    <property type="entry name" value="HEAT-SHOCK PROTEIN 20 FAMILY MEMBER"/>
    <property type="match status" value="1"/>
</dbReference>
<organism evidence="5 6">
    <name type="scientific">Stephania yunnanensis</name>
    <dbReference type="NCBI Taxonomy" id="152371"/>
    <lineage>
        <taxon>Eukaryota</taxon>
        <taxon>Viridiplantae</taxon>
        <taxon>Streptophyta</taxon>
        <taxon>Embryophyta</taxon>
        <taxon>Tracheophyta</taxon>
        <taxon>Spermatophyta</taxon>
        <taxon>Magnoliopsida</taxon>
        <taxon>Ranunculales</taxon>
        <taxon>Menispermaceae</taxon>
        <taxon>Menispermoideae</taxon>
        <taxon>Cissampelideae</taxon>
        <taxon>Stephania</taxon>
    </lineage>
</organism>
<keyword evidence="6" id="KW-1185">Reference proteome</keyword>
<protein>
    <recommendedName>
        <fullName evidence="4">SHSP domain-containing protein</fullName>
    </recommendedName>
</protein>
<evidence type="ECO:0000256" key="2">
    <source>
        <dbReference type="PROSITE-ProRule" id="PRU00285"/>
    </source>
</evidence>
<dbReference type="InterPro" id="IPR008978">
    <property type="entry name" value="HSP20-like_chaperone"/>
</dbReference>
<dbReference type="Pfam" id="PF00011">
    <property type="entry name" value="HSP20"/>
    <property type="match status" value="1"/>
</dbReference>
<dbReference type="PROSITE" id="PS01031">
    <property type="entry name" value="SHSP"/>
    <property type="match status" value="1"/>
</dbReference>
<reference evidence="5 6" key="1">
    <citation type="submission" date="2024-01" db="EMBL/GenBank/DDBJ databases">
        <title>Genome assemblies of Stephania.</title>
        <authorList>
            <person name="Yang L."/>
        </authorList>
    </citation>
    <scope>NUCLEOTIDE SEQUENCE [LARGE SCALE GENOMIC DNA]</scope>
    <source>
        <strain evidence="5">YNDBR</strain>
        <tissue evidence="5">Leaf</tissue>
    </source>
</reference>
<proteinExistence type="inferred from homology"/>
<evidence type="ECO:0000313" key="5">
    <source>
        <dbReference type="EMBL" id="KAK9163976.1"/>
    </source>
</evidence>
<evidence type="ECO:0000256" key="3">
    <source>
        <dbReference type="RuleBase" id="RU003616"/>
    </source>
</evidence>
<dbReference type="AlphaFoldDB" id="A0AAP0Q5D6"/>
<sequence>MTSEVGPWWGGRRSEGDFDWSGRDMWDPHNFGRSWLGGATGEVHHGEDNTSKLLRTHVDWRESPEAHVIRADLPGVKREEVKVQLEEDDNVLEISGERKEEREEGSDKWHRAERRRGMFSRRFRLPENASADGISCVLEDGVLTVTVPKKGTPPITRNIRSINVA</sequence>
<dbReference type="SUPFAM" id="SSF49764">
    <property type="entry name" value="HSP20-like chaperones"/>
    <property type="match status" value="1"/>
</dbReference>
<dbReference type="EMBL" id="JBBNAF010000002">
    <property type="protein sequence ID" value="KAK9163976.1"/>
    <property type="molecule type" value="Genomic_DNA"/>
</dbReference>
<dbReference type="Gene3D" id="2.60.40.790">
    <property type="match status" value="1"/>
</dbReference>
<dbReference type="Proteomes" id="UP001420932">
    <property type="component" value="Unassembled WGS sequence"/>
</dbReference>
<comment type="caution">
    <text evidence="5">The sequence shown here is derived from an EMBL/GenBank/DDBJ whole genome shotgun (WGS) entry which is preliminary data.</text>
</comment>
<feature type="domain" description="SHSP" evidence="4">
    <location>
        <begin position="49"/>
        <end position="165"/>
    </location>
</feature>
<gene>
    <name evidence="5" type="ORF">Syun_004878</name>
</gene>
<evidence type="ECO:0000259" key="4">
    <source>
        <dbReference type="PROSITE" id="PS01031"/>
    </source>
</evidence>
<dbReference type="InterPro" id="IPR002068">
    <property type="entry name" value="A-crystallin/Hsp20_dom"/>
</dbReference>
<comment type="similarity">
    <text evidence="2 3">Belongs to the small heat shock protein (HSP20) family.</text>
</comment>
<evidence type="ECO:0000256" key="1">
    <source>
        <dbReference type="ARBA" id="ARBA00023016"/>
    </source>
</evidence>
<dbReference type="InterPro" id="IPR031107">
    <property type="entry name" value="Small_HSP"/>
</dbReference>
<evidence type="ECO:0000313" key="6">
    <source>
        <dbReference type="Proteomes" id="UP001420932"/>
    </source>
</evidence>
<name>A0AAP0Q5D6_9MAGN</name>
<accession>A0AAP0Q5D6</accession>